<dbReference type="AlphaFoldDB" id="A0A2N5ED60"/>
<evidence type="ECO:0000313" key="2">
    <source>
        <dbReference type="Proteomes" id="UP000234503"/>
    </source>
</evidence>
<dbReference type="RefSeq" id="WP_101821838.1">
    <property type="nucleotide sequence ID" value="NZ_PJZH01000001.1"/>
</dbReference>
<dbReference type="Pfam" id="PF10765">
    <property type="entry name" value="Phage_P22_NinX"/>
    <property type="match status" value="1"/>
</dbReference>
<gene>
    <name evidence="1" type="ORF">CYR32_01510</name>
</gene>
<name>A0A2N5ED60_9GAMM</name>
<accession>A0A2N5ED60</accession>
<organism evidence="1 2">
    <name type="scientific">Chimaeribacter coloradensis</name>
    <dbReference type="NCBI Taxonomy" id="2060068"/>
    <lineage>
        <taxon>Bacteria</taxon>
        <taxon>Pseudomonadati</taxon>
        <taxon>Pseudomonadota</taxon>
        <taxon>Gammaproteobacteria</taxon>
        <taxon>Enterobacterales</taxon>
        <taxon>Yersiniaceae</taxon>
        <taxon>Chimaeribacter</taxon>
    </lineage>
</organism>
<dbReference type="OrthoDB" id="6504765at2"/>
<dbReference type="Proteomes" id="UP000234503">
    <property type="component" value="Unassembled WGS sequence"/>
</dbReference>
<protein>
    <recommendedName>
        <fullName evidence="3">DUF2591 domain-containing protein</fullName>
    </recommendedName>
</protein>
<dbReference type="InterPro" id="IPR019701">
    <property type="entry name" value="Phage_P22_NinX"/>
</dbReference>
<keyword evidence="2" id="KW-1185">Reference proteome</keyword>
<evidence type="ECO:0000313" key="1">
    <source>
        <dbReference type="EMBL" id="PLR40447.1"/>
    </source>
</evidence>
<evidence type="ECO:0008006" key="3">
    <source>
        <dbReference type="Google" id="ProtNLM"/>
    </source>
</evidence>
<dbReference type="EMBL" id="PJZH01000001">
    <property type="protein sequence ID" value="PLR40447.1"/>
    <property type="molecule type" value="Genomic_DNA"/>
</dbReference>
<sequence>MIDWSEEHDSDINRTIAELTGENPDKWYPYGGMKGKDYCNNPADAWPIICNYRINLRFPTDNPGQQWVACITNPTGEWLAYNTCPLRAAMECFLLSQMPMLQGA</sequence>
<reference evidence="1 2" key="1">
    <citation type="submission" date="2017-12" db="EMBL/GenBank/DDBJ databases">
        <title>Characterization of six clinical isolates of Enterochimera gen. nov., a novel genus of the Yersiniaciae family and the three species Enterochimera arupensis sp. nov., Enterochimera coloradensis sp. nov, and Enterochimera californica sp. nov.</title>
        <authorList>
            <person name="Rossi A."/>
            <person name="Fisher M."/>
        </authorList>
    </citation>
    <scope>NUCLEOTIDE SEQUENCE [LARGE SCALE GENOMIC DNA]</scope>
    <source>
        <strain evidence="2">2016-Iso4</strain>
    </source>
</reference>
<proteinExistence type="predicted"/>
<comment type="caution">
    <text evidence="1">The sequence shown here is derived from an EMBL/GenBank/DDBJ whole genome shotgun (WGS) entry which is preliminary data.</text>
</comment>